<feature type="transmembrane region" description="Helical" evidence="2">
    <location>
        <begin position="1226"/>
        <end position="1249"/>
    </location>
</feature>
<sequence length="1787" mass="190268">MITAAASTAYASEDNSWGSGDIYIDDAKLGDFLKGKSWLRPPPKDRLSQQKPADPQQKPEPQASRQKVTLAWLRQNIEIYERRAQETQTKEDIEAYIYLRRVLYDKAQNYSTRSMEVLRENPLVDENNRIPYASLSQAATVKVNLEAIEQANVQMAEKGGLWVFVDAKCSFCKDMLDVIRLHKKSTGMPVLVISIDGKRHHGYSAAIGPLITDNGFFRALGLQLTPSVVYIYQPDYTKGVENNHYLIVSQGFYTLDKLQRTIAYAGYSSMRDNKAFAGLLSADVVAGLNAWNKGVMAAQDINDIAIDPSNPASIKQAIEPYLAKSMQSKKVGTVNARPAALAISAAAHARILDTDLSQLFMSNVTGAGSFTNRQRTGVIGGSVALRTPIKALNLVSFDPPRFNAGCGGIDLNLGAFSFISAEQLVQVFRQIGAHAGPLLFKAVIKGTSPQLDALITEFQALLQNMNNLAKNTCSMAKMIVDPLAGGIENALGGDGAIGGAFGGVFNDAMSTATHYLKGANETFAKNAPYAPKLGNGTMKAIVASGIGDILGLTDMKDGENTDGPHDPNALNNRVLISLLGYTIAGVPCKSYSENGAEDTKGGNRGDGAKAECVGRPLIDLDSLLIGGGSKSSRPTAKFQLYRCNNPGRLLSENGTDNQICTEMQVADYAYPGVRGWINTMLYGSPDALTIDGDSIIGKFNTGGNVVLSEAQRQFINAAGGNLIAIVARVSNPNERVKVARSLSVPMEHCFMAEIGRALHTAANGIQRGNSYQIGPEQIKQIEKLRERRDHYAMLCTKDNTAAKRVQEILNATRLNTSPNDVGLLASIFNGQAMLVRDAESLNYYWLAIVIAALVGLFFGVAKRLLNPDNSTALRHVGVNFMVGILLVTLYTTMTGRIHIQSERDGSVATVDNVPILSFITPVLMSTLAVDFARKLETAYQAVNANYTMLGGTGNQTFGEPLRALLSMRTALLRLPRIQSDLRAIVGSCIDSSYDLSRLNQKITFAGDPATGGGTAVDSVAIMDTAFPTSVGVLLKAAAQNTTSFVMDMAPPDASIVALSCPSAVDIVVAEINSALGGQIFSSKGVRAPANAIDKASSTEYTFDLLSNAYASLRNFSRVTGVAAVGADKANAEMINLIFGQELLRNLDCLKEGGSNKTTCLASAGLANAIEQGNIDAAANSSAFLAGFGAFADALFAVIIGLSPVFVIVMVFLGQNLYKMAYSYLQTMLWSVLVYNFGAVLVNAIIMYRISSGLSALAGGTLINQAAATEAYRLLSMQIGAAASLLTSLTLLVPTLFSLSQSATMAGIAKQPVGQDRFNEKSVAPTLVETSPLHRVNAIADTSLTPAGSAITKTVGAVAGAEAQLRLAEASQQYQRSMESQSALSHRVEDQITRSDEFFETIADGKGTSMGLTKRSSDLISNAWQKTRSASKEVANNADINLSSSNTNQDSTEAHASAHGGLSLKGGISLGADIGGRTAKSKTSNDSFAASRGSTVSERGSESALTSNQVVASLEKALQSTTDQTHRDEIGHAIRAVKTHSVSDNDVQSLINTSRETASIGGSIIGQSSTITDNQIVAASSAPNSALNRVMDDRAAFAALSADYRSHYDKSREFIESGHAGTIGGTNAEQAKHNLATLRALADYANNPAADPEKRAAAIGLMSQGLSAVLGTTSTDPSNLKAVPVAGLKQSAVGAAPPVPKARHQLSNSAPKQVLQSSHVDGPSDEEIQHRRDKVEKEVAQGHRNVVEVYNNRDKLADDHLSRRGKVVTKRVMGMSSRPEHPRNKAKP</sequence>
<feature type="region of interest" description="Disordered" evidence="1">
    <location>
        <begin position="1477"/>
        <end position="1506"/>
    </location>
</feature>
<dbReference type="Pfam" id="PF13728">
    <property type="entry name" value="TraF"/>
    <property type="match status" value="1"/>
</dbReference>
<comment type="caution">
    <text evidence="3">The sequence shown here is derived from an EMBL/GenBank/DDBJ whole genome shotgun (WGS) entry which is preliminary data.</text>
</comment>
<name>A0A9P6RBY3_9FUNG</name>
<feature type="transmembrane region" description="Helical" evidence="2">
    <location>
        <begin position="843"/>
        <end position="861"/>
    </location>
</feature>
<evidence type="ECO:0000313" key="4">
    <source>
        <dbReference type="Proteomes" id="UP000823405"/>
    </source>
</evidence>
<feature type="region of interest" description="Disordered" evidence="1">
    <location>
        <begin position="1697"/>
        <end position="1731"/>
    </location>
</feature>
<feature type="region of interest" description="Disordered" evidence="1">
    <location>
        <begin position="35"/>
        <end position="66"/>
    </location>
</feature>
<keyword evidence="4" id="KW-1185">Reference proteome</keyword>
<dbReference type="InterPro" id="IPR039555">
    <property type="entry name" value="TraF/TrbB"/>
</dbReference>
<feature type="transmembrane region" description="Helical" evidence="2">
    <location>
        <begin position="873"/>
        <end position="893"/>
    </location>
</feature>
<feature type="compositionally biased region" description="Polar residues" evidence="1">
    <location>
        <begin position="1480"/>
        <end position="1506"/>
    </location>
</feature>
<feature type="compositionally biased region" description="Polar residues" evidence="1">
    <location>
        <begin position="1704"/>
        <end position="1718"/>
    </location>
</feature>
<evidence type="ECO:0000256" key="2">
    <source>
        <dbReference type="SAM" id="Phobius"/>
    </source>
</evidence>
<dbReference type="Pfam" id="PF06122">
    <property type="entry name" value="TraH"/>
    <property type="match status" value="1"/>
</dbReference>
<dbReference type="EMBL" id="JAAAIN010000470">
    <property type="protein sequence ID" value="KAG0314074.1"/>
    <property type="molecule type" value="Genomic_DNA"/>
</dbReference>
<proteinExistence type="predicted"/>
<dbReference type="OrthoDB" id="5587066at2759"/>
<organism evidence="3 4">
    <name type="scientific">Linnemannia gamsii</name>
    <dbReference type="NCBI Taxonomy" id="64522"/>
    <lineage>
        <taxon>Eukaryota</taxon>
        <taxon>Fungi</taxon>
        <taxon>Fungi incertae sedis</taxon>
        <taxon>Mucoromycota</taxon>
        <taxon>Mortierellomycotina</taxon>
        <taxon>Mortierellomycetes</taxon>
        <taxon>Mortierellales</taxon>
        <taxon>Mortierellaceae</taxon>
        <taxon>Linnemannia</taxon>
    </lineage>
</organism>
<evidence type="ECO:0000313" key="3">
    <source>
        <dbReference type="EMBL" id="KAG0314074.1"/>
    </source>
</evidence>
<gene>
    <name evidence="3" type="ORF">BGZ97_009656</name>
</gene>
<reference evidence="3" key="1">
    <citation type="journal article" date="2020" name="Fungal Divers.">
        <title>Resolving the Mortierellaceae phylogeny through synthesis of multi-gene phylogenetics and phylogenomics.</title>
        <authorList>
            <person name="Vandepol N."/>
            <person name="Liber J."/>
            <person name="Desiro A."/>
            <person name="Na H."/>
            <person name="Kennedy M."/>
            <person name="Barry K."/>
            <person name="Grigoriev I.V."/>
            <person name="Miller A.N."/>
            <person name="O'Donnell K."/>
            <person name="Stajich J.E."/>
            <person name="Bonito G."/>
        </authorList>
    </citation>
    <scope>NUCLEOTIDE SEQUENCE</scope>
    <source>
        <strain evidence="3">NVP60</strain>
    </source>
</reference>
<feature type="compositionally biased region" description="Polar residues" evidence="1">
    <location>
        <begin position="1440"/>
        <end position="1450"/>
    </location>
</feature>
<keyword evidence="2" id="KW-0472">Membrane</keyword>
<feature type="transmembrane region" description="Helical" evidence="2">
    <location>
        <begin position="1193"/>
        <end position="1214"/>
    </location>
</feature>
<keyword evidence="2" id="KW-0812">Transmembrane</keyword>
<accession>A0A9P6RBY3</accession>
<keyword evidence="2" id="KW-1133">Transmembrane helix</keyword>
<dbReference type="InterPro" id="IPR010927">
    <property type="entry name" value="T4SS_TraH"/>
</dbReference>
<dbReference type="Proteomes" id="UP000823405">
    <property type="component" value="Unassembled WGS sequence"/>
</dbReference>
<evidence type="ECO:0000256" key="1">
    <source>
        <dbReference type="SAM" id="MobiDB-lite"/>
    </source>
</evidence>
<feature type="region of interest" description="Disordered" evidence="1">
    <location>
        <begin position="1440"/>
        <end position="1461"/>
    </location>
</feature>
<protein>
    <submittedName>
        <fullName evidence="3">Uncharacterized protein</fullName>
    </submittedName>
</protein>